<name>A0A4Y8S9Z1_9SPHI</name>
<comment type="caution">
    <text evidence="1">The sequence shown here is derived from an EMBL/GenBank/DDBJ whole genome shotgun (WGS) entry which is preliminary data.</text>
</comment>
<evidence type="ECO:0000313" key="2">
    <source>
        <dbReference type="Proteomes" id="UP000297540"/>
    </source>
</evidence>
<keyword evidence="2" id="KW-1185">Reference proteome</keyword>
<gene>
    <name evidence="1" type="ORF">E2R66_17890</name>
</gene>
<sequence length="91" mass="9696">MNVFATNLPGSYQVKAQNGNFVSATINIIAENGAKSVFTQKTIAEFFTGTWCGICPGTLIPLDNYTAANTSTIMVGIHGPVQKCCGRRPAR</sequence>
<dbReference type="RefSeq" id="WP_133233052.1">
    <property type="nucleotide sequence ID" value="NZ_SOZE01000019.1"/>
</dbReference>
<dbReference type="OrthoDB" id="1081990at2"/>
<protein>
    <submittedName>
        <fullName evidence="1">Uncharacterized protein</fullName>
    </submittedName>
</protein>
<dbReference type="AlphaFoldDB" id="A0A4Y8S9Z1"/>
<dbReference type="EMBL" id="SOZE01000019">
    <property type="protein sequence ID" value="TFF35788.1"/>
    <property type="molecule type" value="Genomic_DNA"/>
</dbReference>
<accession>A0A4Y8S9Z1</accession>
<proteinExistence type="predicted"/>
<reference evidence="1 2" key="1">
    <citation type="journal article" date="2017" name="Int. J. Syst. Evol. Microbiol.">
        <title>Mucilaginibacterpsychrotolerans sp. nov., isolated from peatlands.</title>
        <authorList>
            <person name="Deng Y."/>
            <person name="Shen L."/>
            <person name="Xu B."/>
            <person name="Liu Y."/>
            <person name="Gu Z."/>
            <person name="Liu H."/>
            <person name="Zhou Y."/>
        </authorList>
    </citation>
    <scope>NUCLEOTIDE SEQUENCE [LARGE SCALE GENOMIC DNA]</scope>
    <source>
        <strain evidence="1 2">NH7-4</strain>
    </source>
</reference>
<evidence type="ECO:0000313" key="1">
    <source>
        <dbReference type="EMBL" id="TFF35788.1"/>
    </source>
</evidence>
<dbReference type="Proteomes" id="UP000297540">
    <property type="component" value="Unassembled WGS sequence"/>
</dbReference>
<organism evidence="1 2">
    <name type="scientific">Mucilaginibacter psychrotolerans</name>
    <dbReference type="NCBI Taxonomy" id="1524096"/>
    <lineage>
        <taxon>Bacteria</taxon>
        <taxon>Pseudomonadati</taxon>
        <taxon>Bacteroidota</taxon>
        <taxon>Sphingobacteriia</taxon>
        <taxon>Sphingobacteriales</taxon>
        <taxon>Sphingobacteriaceae</taxon>
        <taxon>Mucilaginibacter</taxon>
    </lineage>
</organism>